<name>A0A1G8F1H8_BACOV</name>
<feature type="region of interest" description="Disordered" evidence="1">
    <location>
        <begin position="1"/>
        <end position="26"/>
    </location>
</feature>
<dbReference type="EMBL" id="FNDO01000012">
    <property type="protein sequence ID" value="SDH75995.1"/>
    <property type="molecule type" value="Genomic_DNA"/>
</dbReference>
<sequence length="43" mass="4901">MDNTVFSKEETNRCTPVNRSLHSSGKNRSLECNDLFTRVQQTG</sequence>
<accession>A0A1G8F1H8</accession>
<gene>
    <name evidence="2" type="ORF">SAMN05192582_101260</name>
</gene>
<reference evidence="2 3" key="1">
    <citation type="submission" date="2016-10" db="EMBL/GenBank/DDBJ databases">
        <authorList>
            <person name="de Groot N.N."/>
        </authorList>
    </citation>
    <scope>NUCLEOTIDE SEQUENCE [LARGE SCALE GENOMIC DNA]</scope>
    <source>
        <strain evidence="2 3">NLAE-zl-C57</strain>
    </source>
</reference>
<evidence type="ECO:0000313" key="3">
    <source>
        <dbReference type="Proteomes" id="UP000181870"/>
    </source>
</evidence>
<dbReference type="AlphaFoldDB" id="A0A1G8F1H8"/>
<proteinExistence type="predicted"/>
<protein>
    <submittedName>
        <fullName evidence="2">Uncharacterized protein</fullName>
    </submittedName>
</protein>
<dbReference type="Proteomes" id="UP000181870">
    <property type="component" value="Unassembled WGS sequence"/>
</dbReference>
<evidence type="ECO:0000256" key="1">
    <source>
        <dbReference type="SAM" id="MobiDB-lite"/>
    </source>
</evidence>
<feature type="compositionally biased region" description="Polar residues" evidence="1">
    <location>
        <begin position="13"/>
        <end position="26"/>
    </location>
</feature>
<organism evidence="2 3">
    <name type="scientific">Bacteroides ovatus</name>
    <dbReference type="NCBI Taxonomy" id="28116"/>
    <lineage>
        <taxon>Bacteria</taxon>
        <taxon>Pseudomonadati</taxon>
        <taxon>Bacteroidota</taxon>
        <taxon>Bacteroidia</taxon>
        <taxon>Bacteroidales</taxon>
        <taxon>Bacteroidaceae</taxon>
        <taxon>Bacteroides</taxon>
    </lineage>
</organism>
<evidence type="ECO:0000313" key="2">
    <source>
        <dbReference type="EMBL" id="SDH75995.1"/>
    </source>
</evidence>